<dbReference type="GO" id="GO:0071978">
    <property type="term" value="P:bacterial-type flagellum-dependent swarming motility"/>
    <property type="evidence" value="ECO:0007669"/>
    <property type="project" value="TreeGrafter"/>
</dbReference>
<feature type="domain" description="Flagellar basal-body/hook protein C-terminal" evidence="8">
    <location>
        <begin position="821"/>
        <end position="864"/>
    </location>
</feature>
<dbReference type="Pfam" id="PF00460">
    <property type="entry name" value="Flg_bb_rod"/>
    <property type="match status" value="1"/>
</dbReference>
<feature type="domain" description="Flagellar hook protein FlgE D2" evidence="9">
    <location>
        <begin position="621"/>
        <end position="742"/>
    </location>
</feature>
<evidence type="ECO:0000259" key="7">
    <source>
        <dbReference type="Pfam" id="PF00460"/>
    </source>
</evidence>
<protein>
    <recommendedName>
        <fullName evidence="3 5">Flagellar hook protein FlgE</fullName>
    </recommendedName>
</protein>
<evidence type="ECO:0000256" key="2">
    <source>
        <dbReference type="ARBA" id="ARBA00009677"/>
    </source>
</evidence>
<dbReference type="PANTHER" id="PTHR30435">
    <property type="entry name" value="FLAGELLAR PROTEIN"/>
    <property type="match status" value="1"/>
</dbReference>
<gene>
    <name evidence="11" type="primary">flgE2</name>
    <name evidence="11" type="ORF">CAV_0144</name>
</gene>
<dbReference type="NCBIfam" id="TIGR03506">
    <property type="entry name" value="FlgEFG_subfam"/>
    <property type="match status" value="2"/>
</dbReference>
<evidence type="ECO:0000313" key="12">
    <source>
        <dbReference type="Proteomes" id="UP000201169"/>
    </source>
</evidence>
<keyword evidence="11" id="KW-0282">Flagellum</keyword>
<evidence type="ECO:0000256" key="6">
    <source>
        <dbReference type="RuleBase" id="RU362116"/>
    </source>
</evidence>
<evidence type="ECO:0000256" key="4">
    <source>
        <dbReference type="ARBA" id="ARBA00023143"/>
    </source>
</evidence>
<name>A0A222MVV5_9BACT</name>
<sequence>MMRSLWSGVSGLRVHQIGMDVEGNNIANVNTYGFKYSRVNYNTMFSQTMAIATTPSGTLGGQNAMQIGLGVSANSTMRVHSQGSIQTTSRSYDVAIDGNGYFLVSNDGGNNKYLTRDGSFNVDAAGNFVTTNGYVVQGWNRDPVTGRIDTTQPATNLKWDPAMTIPANPSSEIWLNASLNSGGTITESTARPIYSLDSVHGFNTRTGIGSDENDAGNTQFYTTSSNATAIAEKGVDMGSVFTGSGDNVESINLRDGQGFWVSFADATYSTGDTFGGQAPAVFDQNLQQTQAGAIYWGQVEGNPVTLDITINGVNIRNDQITSLQQAVEYINTYTSPTDTRAGTGVRAVAKSDGSGIDFINTNGEGQTDNMKNISLTVNPANSAGERHRITWDAAANGFNAVTITSPNAQGGTNNSNWIAGNDNVTGRTVQVITAHKYTYSSNAPAIEDMYNPDSGIAWSGQTVGAGPQLQDPAEEAYRLATTTGSLLNNQARVFRTTEDLRELLQRDARYGVDYDGIPGFNGVATGQTGADINENVIITVNETGNFVISNPDEASTLPTDQNAGAINNVAAKNLNIQVTSFRDDTNLISSNDKLANIFQGWEGTLNTGTQNKSSSDVYLSSFGTSLQIFDSLGTQHNIYVEWTKHATTIDGGNEWQMMIRVDEPATINTTGAGPNNIIIGSVRFGNDGSLISYDPRSINFSGNNGSAPNQQVTLNLGATGGFNGLVSNNQTSGISQQQTDGYKPGTLRQGMENTRIDQQGRIIGSFDNGVNLYLGQIALGNVTNDAGLEEIGSNMYRISSNSGTLTIGTSGTGGRGNMATSSLEMSNADLSLSLTNLIVIQRGYQASSKTITTSDQLLNTLINLKQ</sequence>
<keyword evidence="4 6" id="KW-0975">Bacterial flagellum</keyword>
<dbReference type="InterPro" id="IPR010930">
    <property type="entry name" value="Flg_bb/hook_C_dom"/>
</dbReference>
<dbReference type="NCBIfam" id="TIGR02489">
    <property type="entry name" value="flgE_epsilon"/>
    <property type="match status" value="1"/>
</dbReference>
<keyword evidence="11" id="KW-0969">Cilium</keyword>
<keyword evidence="12" id="KW-1185">Reference proteome</keyword>
<evidence type="ECO:0000313" key="11">
    <source>
        <dbReference type="EMBL" id="ASQ29816.1"/>
    </source>
</evidence>
<feature type="domain" description="Flagellar hook protein FlgE/F/G-like D1" evidence="10">
    <location>
        <begin position="95"/>
        <end position="168"/>
    </location>
</feature>
<comment type="subcellular location">
    <subcellularLocation>
        <location evidence="1 6">Bacterial flagellum basal body</location>
    </subcellularLocation>
</comment>
<evidence type="ECO:0000259" key="10">
    <source>
        <dbReference type="Pfam" id="PF22692"/>
    </source>
</evidence>
<dbReference type="KEGG" id="cavi:CAV_0144"/>
<evidence type="ECO:0000259" key="9">
    <source>
        <dbReference type="Pfam" id="PF07559"/>
    </source>
</evidence>
<dbReference type="InterPro" id="IPR053967">
    <property type="entry name" value="LlgE_F_G-like_D1"/>
</dbReference>
<dbReference type="GO" id="GO:0044781">
    <property type="term" value="P:bacterial-type flagellum organization"/>
    <property type="evidence" value="ECO:0007669"/>
    <property type="project" value="InterPro"/>
</dbReference>
<comment type="similarity">
    <text evidence="2 6">Belongs to the flagella basal body rod proteins family.</text>
</comment>
<dbReference type="InterPro" id="IPR037925">
    <property type="entry name" value="FlgE/F/G-like"/>
</dbReference>
<dbReference type="InterPro" id="IPR020013">
    <property type="entry name" value="Flagellar_FlgE/F/G"/>
</dbReference>
<dbReference type="AlphaFoldDB" id="A0A222MVV5"/>
<dbReference type="OrthoDB" id="9804559at2"/>
<keyword evidence="11" id="KW-0966">Cell projection</keyword>
<dbReference type="InterPro" id="IPR011491">
    <property type="entry name" value="FlgE_D2"/>
</dbReference>
<dbReference type="Pfam" id="PF21464">
    <property type="entry name" value="flgE_D3"/>
    <property type="match status" value="1"/>
</dbReference>
<evidence type="ECO:0000256" key="5">
    <source>
        <dbReference type="NCBIfam" id="TIGR02489"/>
    </source>
</evidence>
<proteinExistence type="inferred from homology"/>
<feature type="domain" description="Flagellar basal body rod protein N-terminal" evidence="7">
    <location>
        <begin position="8"/>
        <end position="35"/>
    </location>
</feature>
<organism evidence="11 12">
    <name type="scientific">Campylobacter avium LMG 24591</name>
    <dbReference type="NCBI Taxonomy" id="522484"/>
    <lineage>
        <taxon>Bacteria</taxon>
        <taxon>Pseudomonadati</taxon>
        <taxon>Campylobacterota</taxon>
        <taxon>Epsilonproteobacteria</taxon>
        <taxon>Campylobacterales</taxon>
        <taxon>Campylobacteraceae</taxon>
        <taxon>Campylobacter</taxon>
    </lineage>
</organism>
<dbReference type="InterPro" id="IPR012835">
    <property type="entry name" value="FlgE_epsilon"/>
</dbReference>
<dbReference type="Pfam" id="PF06429">
    <property type="entry name" value="Flg_bbr_C"/>
    <property type="match status" value="1"/>
</dbReference>
<dbReference type="RefSeq" id="WP_094752784.1">
    <property type="nucleotide sequence ID" value="NZ_CP022347.1"/>
</dbReference>
<dbReference type="EMBL" id="CP022347">
    <property type="protein sequence ID" value="ASQ29816.1"/>
    <property type="molecule type" value="Genomic_DNA"/>
</dbReference>
<evidence type="ECO:0000256" key="1">
    <source>
        <dbReference type="ARBA" id="ARBA00004117"/>
    </source>
</evidence>
<dbReference type="InterPro" id="IPR001444">
    <property type="entry name" value="Flag_bb_rod_N"/>
</dbReference>
<evidence type="ECO:0000256" key="3">
    <source>
        <dbReference type="ARBA" id="ARBA00019015"/>
    </source>
</evidence>
<reference evidence="11 12" key="1">
    <citation type="submission" date="2017-07" db="EMBL/GenBank/DDBJ databases">
        <title>Analysis of two Campylobacter avium genomes and identification of a novel hippuricase gene.</title>
        <authorList>
            <person name="Miller W.G."/>
            <person name="Chapman M.H."/>
            <person name="Yee E."/>
            <person name="Revez J."/>
            <person name="Bono J.L."/>
            <person name="Rossi M."/>
        </authorList>
    </citation>
    <scope>NUCLEOTIDE SEQUENCE [LARGE SCALE GENOMIC DNA]</scope>
    <source>
        <strain evidence="11 12">LMG 24591</strain>
    </source>
</reference>
<evidence type="ECO:0000259" key="8">
    <source>
        <dbReference type="Pfam" id="PF06429"/>
    </source>
</evidence>
<dbReference type="GO" id="GO:0009425">
    <property type="term" value="C:bacterial-type flagellum basal body"/>
    <property type="evidence" value="ECO:0007669"/>
    <property type="project" value="UniProtKB-SubCell"/>
</dbReference>
<dbReference type="InterPro" id="IPR037058">
    <property type="entry name" value="Falgellar_hook_FlgE_sf"/>
</dbReference>
<dbReference type="Pfam" id="PF22692">
    <property type="entry name" value="LlgE_F_G_D1"/>
    <property type="match status" value="1"/>
</dbReference>
<dbReference type="Gene3D" id="2.60.98.20">
    <property type="entry name" value="Flagellar hook protein FlgE"/>
    <property type="match status" value="1"/>
</dbReference>
<dbReference type="Proteomes" id="UP000201169">
    <property type="component" value="Chromosome"/>
</dbReference>
<accession>A0A222MVV5</accession>
<dbReference type="SUPFAM" id="SSF117143">
    <property type="entry name" value="Flagellar hook protein flgE"/>
    <property type="match status" value="1"/>
</dbReference>
<dbReference type="PANTHER" id="PTHR30435:SF19">
    <property type="entry name" value="FLAGELLAR BASAL-BODY ROD PROTEIN FLGG"/>
    <property type="match status" value="1"/>
</dbReference>
<dbReference type="Pfam" id="PF07559">
    <property type="entry name" value="FlgE_D2"/>
    <property type="match status" value="1"/>
</dbReference>